<feature type="transmembrane region" description="Helical" evidence="1">
    <location>
        <begin position="279"/>
        <end position="299"/>
    </location>
</feature>
<comment type="caution">
    <text evidence="2">The sequence shown here is derived from an EMBL/GenBank/DDBJ whole genome shotgun (WGS) entry which is preliminary data.</text>
</comment>
<evidence type="ECO:0000256" key="1">
    <source>
        <dbReference type="SAM" id="Phobius"/>
    </source>
</evidence>
<organism evidence="2 3">
    <name type="scientific">Modestobacter versicolor</name>
    <dbReference type="NCBI Taxonomy" id="429133"/>
    <lineage>
        <taxon>Bacteria</taxon>
        <taxon>Bacillati</taxon>
        <taxon>Actinomycetota</taxon>
        <taxon>Actinomycetes</taxon>
        <taxon>Geodermatophilales</taxon>
        <taxon>Geodermatophilaceae</taxon>
        <taxon>Modestobacter</taxon>
    </lineage>
</organism>
<keyword evidence="1" id="KW-0812">Transmembrane</keyword>
<gene>
    <name evidence="2" type="ORF">FHX36_000170</name>
</gene>
<feature type="transmembrane region" description="Helical" evidence="1">
    <location>
        <begin position="357"/>
        <end position="381"/>
    </location>
</feature>
<keyword evidence="1" id="KW-0472">Membrane</keyword>
<protein>
    <submittedName>
        <fullName evidence="2">Uncharacterized protein</fullName>
    </submittedName>
</protein>
<sequence>MTVTPTPEAPPRTTAAPPSRTVQRLLLGAAGWSLAQLLIALRWLLDPGSWPGFDDDGRVGLLAVLHRVPSAWALIGLAAAGLLLAALATRRPASRAVAGALAVQTGLLLVVSADVGVLTLLGYLCAIVGPAAFLVVFLVGAVRARRARPWLLGVLALVVAGVASGVLRPGTVGRLAGELGDGFARHAGPPAHLGLVLVGAALFGTAAVLLRRAATGRCRACGRPGARWTEPDAVRRWSRIATWTAVAGPLPYALVRMTWLTPWPLGMPEGGDLEPAMRLFGLGLGFAALGGAVLTAGLVRPWGEVWPGWVPVLRGRPVPVAVPVLAGGLVATVLLVSTPGMVALAVEGIGDEDPMGWLMLLVFPTLPWGLALAAAVTGYALRRRGTCRSCGRGEPARPVGA</sequence>
<feature type="transmembrane region" description="Helical" evidence="1">
    <location>
        <begin position="191"/>
        <end position="210"/>
    </location>
</feature>
<evidence type="ECO:0000313" key="3">
    <source>
        <dbReference type="Proteomes" id="UP000580718"/>
    </source>
</evidence>
<feature type="transmembrane region" description="Helical" evidence="1">
    <location>
        <begin position="320"/>
        <end position="345"/>
    </location>
</feature>
<feature type="transmembrane region" description="Helical" evidence="1">
    <location>
        <begin position="25"/>
        <end position="45"/>
    </location>
</feature>
<reference evidence="2 3" key="1">
    <citation type="submission" date="2020-08" db="EMBL/GenBank/DDBJ databases">
        <title>Sequencing the genomes of 1000 actinobacteria strains.</title>
        <authorList>
            <person name="Klenk H.-P."/>
        </authorList>
    </citation>
    <scope>NUCLEOTIDE SEQUENCE [LARGE SCALE GENOMIC DNA]</scope>
    <source>
        <strain evidence="2 3">DSM 16678</strain>
    </source>
</reference>
<dbReference type="Proteomes" id="UP000580718">
    <property type="component" value="Unassembled WGS sequence"/>
</dbReference>
<feature type="transmembrane region" description="Helical" evidence="1">
    <location>
        <begin position="71"/>
        <end position="89"/>
    </location>
</feature>
<dbReference type="RefSeq" id="WP_183513423.1">
    <property type="nucleotide sequence ID" value="NZ_JACIBU010000001.1"/>
</dbReference>
<feature type="transmembrane region" description="Helical" evidence="1">
    <location>
        <begin position="121"/>
        <end position="142"/>
    </location>
</feature>
<feature type="transmembrane region" description="Helical" evidence="1">
    <location>
        <begin position="240"/>
        <end position="259"/>
    </location>
</feature>
<name>A0A839XV12_9ACTN</name>
<feature type="transmembrane region" description="Helical" evidence="1">
    <location>
        <begin position="96"/>
        <end position="115"/>
    </location>
</feature>
<dbReference type="AlphaFoldDB" id="A0A839XV12"/>
<dbReference type="EMBL" id="JACIBU010000001">
    <property type="protein sequence ID" value="MBB3674435.1"/>
    <property type="molecule type" value="Genomic_DNA"/>
</dbReference>
<keyword evidence="1" id="KW-1133">Transmembrane helix</keyword>
<evidence type="ECO:0000313" key="2">
    <source>
        <dbReference type="EMBL" id="MBB3674435.1"/>
    </source>
</evidence>
<accession>A0A839XV12</accession>
<proteinExistence type="predicted"/>
<feature type="transmembrane region" description="Helical" evidence="1">
    <location>
        <begin position="149"/>
        <end position="171"/>
    </location>
</feature>